<reference evidence="2" key="1">
    <citation type="journal article" date="2018" name="Int. J. Syst. Evol. Microbiol.">
        <title>Neptunicella marina gen. nov., sp. nov., isolated from surface seawater.</title>
        <authorList>
            <person name="Liu X."/>
            <person name="Lai Q."/>
            <person name="Du Y."/>
            <person name="Zhang X."/>
            <person name="Liu Z."/>
            <person name="Sun F."/>
            <person name="Shao Z."/>
        </authorList>
    </citation>
    <scope>NUCLEOTIDE SEQUENCE</scope>
    <source>
        <strain evidence="2">S27-2</strain>
    </source>
</reference>
<reference evidence="2" key="2">
    <citation type="submission" date="2020-08" db="EMBL/GenBank/DDBJ databases">
        <authorList>
            <person name="Lai Q."/>
        </authorList>
    </citation>
    <scope>NUCLEOTIDE SEQUENCE</scope>
    <source>
        <strain evidence="2">S27-2</strain>
    </source>
</reference>
<organism evidence="2 3">
    <name type="scientific">Neptunicella marina</name>
    <dbReference type="NCBI Taxonomy" id="2125989"/>
    <lineage>
        <taxon>Bacteria</taxon>
        <taxon>Pseudomonadati</taxon>
        <taxon>Pseudomonadota</taxon>
        <taxon>Gammaproteobacteria</taxon>
        <taxon>Alteromonadales</taxon>
        <taxon>Alteromonadaceae</taxon>
        <taxon>Neptunicella</taxon>
    </lineage>
</organism>
<evidence type="ECO:0000313" key="3">
    <source>
        <dbReference type="Proteomes" id="UP000601768"/>
    </source>
</evidence>
<dbReference type="PANTHER" id="PTHR33121:SF15">
    <property type="entry name" value="BLUE LIGHT- AND TEMPERATURE-REGULATED ANTIREPRESSOR BLUF"/>
    <property type="match status" value="1"/>
</dbReference>
<dbReference type="GO" id="GO:0071111">
    <property type="term" value="F:cyclic-guanylate-specific phosphodiesterase activity"/>
    <property type="evidence" value="ECO:0007669"/>
    <property type="project" value="InterPro"/>
</dbReference>
<proteinExistence type="predicted"/>
<dbReference type="RefSeq" id="WP_186507016.1">
    <property type="nucleotide sequence ID" value="NZ_JACNEP010000008.1"/>
</dbReference>
<name>A0A8J6IVA4_9ALTE</name>
<comment type="caution">
    <text evidence="2">The sequence shown here is derived from an EMBL/GenBank/DDBJ whole genome shotgun (WGS) entry which is preliminary data.</text>
</comment>
<dbReference type="PANTHER" id="PTHR33121">
    <property type="entry name" value="CYCLIC DI-GMP PHOSPHODIESTERASE PDEF"/>
    <property type="match status" value="1"/>
</dbReference>
<dbReference type="CDD" id="cd01948">
    <property type="entry name" value="EAL"/>
    <property type="match status" value="1"/>
</dbReference>
<dbReference type="Proteomes" id="UP000601768">
    <property type="component" value="Unassembled WGS sequence"/>
</dbReference>
<sequence length="258" mass="29220">MQKPCDFSELSCQQCRNGESLGFDFSMAFQPIIDIQNRSVFAYEALVRGVKGESAYSILSQVNESNRYRFDQTCRVKAISLAAQLGIDCFVSINFLPNAVYKPELCIRTTLKAAKEYNFPVERILFELIEDERIVDMPHLKNIIEAYQQMGFLTALDDFGSVHSGLNLLANFHPDLLKLDIELIRDIDSNPVKQSIVKHMAALCSELKIRLLAEGVETEQEFAFLKQAGVVYMQGYYIARPGFEMLPAINPAVFDQPQ</sequence>
<evidence type="ECO:0000259" key="1">
    <source>
        <dbReference type="PROSITE" id="PS50883"/>
    </source>
</evidence>
<keyword evidence="3" id="KW-1185">Reference proteome</keyword>
<accession>A0A8J6IVA4</accession>
<dbReference type="EMBL" id="JACNEP010000008">
    <property type="protein sequence ID" value="MBC3766485.1"/>
    <property type="molecule type" value="Genomic_DNA"/>
</dbReference>
<dbReference type="SUPFAM" id="SSF141868">
    <property type="entry name" value="EAL domain-like"/>
    <property type="match status" value="1"/>
</dbReference>
<dbReference type="PROSITE" id="PS50883">
    <property type="entry name" value="EAL"/>
    <property type="match status" value="1"/>
</dbReference>
<dbReference type="InterPro" id="IPR001633">
    <property type="entry name" value="EAL_dom"/>
</dbReference>
<dbReference type="SMART" id="SM00052">
    <property type="entry name" value="EAL"/>
    <property type="match status" value="1"/>
</dbReference>
<dbReference type="Gene3D" id="3.20.20.450">
    <property type="entry name" value="EAL domain"/>
    <property type="match status" value="1"/>
</dbReference>
<dbReference type="InterPro" id="IPR050706">
    <property type="entry name" value="Cyclic-di-GMP_PDE-like"/>
</dbReference>
<feature type="domain" description="EAL" evidence="1">
    <location>
        <begin position="8"/>
        <end position="255"/>
    </location>
</feature>
<dbReference type="InterPro" id="IPR035919">
    <property type="entry name" value="EAL_sf"/>
</dbReference>
<gene>
    <name evidence="2" type="ORF">H8B19_11405</name>
</gene>
<protein>
    <submittedName>
        <fullName evidence="2">EAL domain-containing protein</fullName>
    </submittedName>
</protein>
<dbReference type="Pfam" id="PF00563">
    <property type="entry name" value="EAL"/>
    <property type="match status" value="1"/>
</dbReference>
<dbReference type="AlphaFoldDB" id="A0A8J6IVA4"/>
<evidence type="ECO:0000313" key="2">
    <source>
        <dbReference type="EMBL" id="MBC3766485.1"/>
    </source>
</evidence>